<proteinExistence type="predicted"/>
<protein>
    <submittedName>
        <fullName evidence="2">Uncharacterized protein</fullName>
    </submittedName>
</protein>
<evidence type="ECO:0000313" key="2">
    <source>
        <dbReference type="EMBL" id="GFD07275.1"/>
    </source>
</evidence>
<name>A0A699T9R4_TANCI</name>
<evidence type="ECO:0000256" key="1">
    <source>
        <dbReference type="SAM" id="MobiDB-lite"/>
    </source>
</evidence>
<gene>
    <name evidence="2" type="ORF">Tci_879244</name>
</gene>
<reference evidence="2" key="1">
    <citation type="journal article" date="2019" name="Sci. Rep.">
        <title>Draft genome of Tanacetum cinerariifolium, the natural source of mosquito coil.</title>
        <authorList>
            <person name="Yamashiro T."/>
            <person name="Shiraishi A."/>
            <person name="Satake H."/>
            <person name="Nakayama K."/>
        </authorList>
    </citation>
    <scope>NUCLEOTIDE SEQUENCE</scope>
</reference>
<sequence length="116" mass="12259">MRRVGKGFLGVETPFFEGMLVAGELEEQGDAEEQVQNANDDAAAQGADTAVEGDAVHETSIPSPTPPTPPPQQSQDLPSTSQVKHTPPQSPLPHSQPPPQAQPQAVDFPMSLLQEA</sequence>
<feature type="compositionally biased region" description="Pro residues" evidence="1">
    <location>
        <begin position="63"/>
        <end position="72"/>
    </location>
</feature>
<feature type="compositionally biased region" description="Low complexity" evidence="1">
    <location>
        <begin position="34"/>
        <end position="53"/>
    </location>
</feature>
<dbReference type="EMBL" id="BKCJ011230431">
    <property type="protein sequence ID" value="GFD07275.1"/>
    <property type="molecule type" value="Genomic_DNA"/>
</dbReference>
<comment type="caution">
    <text evidence="2">The sequence shown here is derived from an EMBL/GenBank/DDBJ whole genome shotgun (WGS) entry which is preliminary data.</text>
</comment>
<accession>A0A699T9R4</accession>
<feature type="non-terminal residue" evidence="2">
    <location>
        <position position="116"/>
    </location>
</feature>
<feature type="compositionally biased region" description="Low complexity" evidence="1">
    <location>
        <begin position="73"/>
        <end position="82"/>
    </location>
</feature>
<dbReference type="AlphaFoldDB" id="A0A699T9R4"/>
<organism evidence="2">
    <name type="scientific">Tanacetum cinerariifolium</name>
    <name type="common">Dalmatian daisy</name>
    <name type="synonym">Chrysanthemum cinerariifolium</name>
    <dbReference type="NCBI Taxonomy" id="118510"/>
    <lineage>
        <taxon>Eukaryota</taxon>
        <taxon>Viridiplantae</taxon>
        <taxon>Streptophyta</taxon>
        <taxon>Embryophyta</taxon>
        <taxon>Tracheophyta</taxon>
        <taxon>Spermatophyta</taxon>
        <taxon>Magnoliopsida</taxon>
        <taxon>eudicotyledons</taxon>
        <taxon>Gunneridae</taxon>
        <taxon>Pentapetalae</taxon>
        <taxon>asterids</taxon>
        <taxon>campanulids</taxon>
        <taxon>Asterales</taxon>
        <taxon>Asteraceae</taxon>
        <taxon>Asteroideae</taxon>
        <taxon>Anthemideae</taxon>
        <taxon>Anthemidinae</taxon>
        <taxon>Tanacetum</taxon>
    </lineage>
</organism>
<feature type="compositionally biased region" description="Pro residues" evidence="1">
    <location>
        <begin position="88"/>
        <end position="101"/>
    </location>
</feature>
<feature type="region of interest" description="Disordered" evidence="1">
    <location>
        <begin position="26"/>
        <end position="116"/>
    </location>
</feature>